<accession>A0A816RMW8</accession>
<dbReference type="Proteomes" id="UP000663824">
    <property type="component" value="Unassembled WGS sequence"/>
</dbReference>
<dbReference type="AlphaFoldDB" id="A0A816RMW8"/>
<proteinExistence type="predicted"/>
<dbReference type="Proteomes" id="UP000663856">
    <property type="component" value="Unassembled WGS sequence"/>
</dbReference>
<name>A0A816RMW8_9BILA</name>
<feature type="compositionally biased region" description="Low complexity" evidence="1">
    <location>
        <begin position="52"/>
        <end position="62"/>
    </location>
</feature>
<evidence type="ECO:0000313" key="2">
    <source>
        <dbReference type="EMBL" id="CAF1932861.1"/>
    </source>
</evidence>
<feature type="region of interest" description="Disordered" evidence="1">
    <location>
        <begin position="22"/>
        <end position="69"/>
    </location>
</feature>
<reference evidence="3" key="1">
    <citation type="submission" date="2021-02" db="EMBL/GenBank/DDBJ databases">
        <authorList>
            <person name="Nowell W R."/>
        </authorList>
    </citation>
    <scope>NUCLEOTIDE SEQUENCE</scope>
</reference>
<evidence type="ECO:0000313" key="4">
    <source>
        <dbReference type="Proteomes" id="UP000663856"/>
    </source>
</evidence>
<protein>
    <submittedName>
        <fullName evidence="3">Uncharacterized protein</fullName>
    </submittedName>
</protein>
<dbReference type="EMBL" id="CAJNRF010005997">
    <property type="protein sequence ID" value="CAF2077319.1"/>
    <property type="molecule type" value="Genomic_DNA"/>
</dbReference>
<dbReference type="EMBL" id="CAJNRE010000861">
    <property type="protein sequence ID" value="CAF1932861.1"/>
    <property type="molecule type" value="Genomic_DNA"/>
</dbReference>
<organism evidence="3 4">
    <name type="scientific">Rotaria magnacalcarata</name>
    <dbReference type="NCBI Taxonomy" id="392030"/>
    <lineage>
        <taxon>Eukaryota</taxon>
        <taxon>Metazoa</taxon>
        <taxon>Spiralia</taxon>
        <taxon>Gnathifera</taxon>
        <taxon>Rotifera</taxon>
        <taxon>Eurotatoria</taxon>
        <taxon>Bdelloidea</taxon>
        <taxon>Philodinida</taxon>
        <taxon>Philodinidae</taxon>
        <taxon>Rotaria</taxon>
    </lineage>
</organism>
<gene>
    <name evidence="2" type="ORF">MBJ925_LOCUS4548</name>
    <name evidence="3" type="ORF">WKI299_LOCUS15402</name>
</gene>
<sequence>MPGRKVRMSSCSSLFIIGTSLTNPTSKTMKVPGTTGTKRHHHHHHHHHSAKTSKTAAAVAAAMANNESS</sequence>
<evidence type="ECO:0000313" key="3">
    <source>
        <dbReference type="EMBL" id="CAF2077319.1"/>
    </source>
</evidence>
<comment type="caution">
    <text evidence="3">The sequence shown here is derived from an EMBL/GenBank/DDBJ whole genome shotgun (WGS) entry which is preliminary data.</text>
</comment>
<evidence type="ECO:0000256" key="1">
    <source>
        <dbReference type="SAM" id="MobiDB-lite"/>
    </source>
</evidence>
<feature type="compositionally biased region" description="Basic residues" evidence="1">
    <location>
        <begin position="37"/>
        <end position="51"/>
    </location>
</feature>